<feature type="domain" description="ABC transporter" evidence="10">
    <location>
        <begin position="6"/>
        <end position="242"/>
    </location>
</feature>
<gene>
    <name evidence="11" type="ordered locus">Mzhil_1466</name>
</gene>
<keyword evidence="3" id="KW-0547">Nucleotide-binding</keyword>
<dbReference type="KEGG" id="mzh:Mzhil_1466"/>
<dbReference type="Proteomes" id="UP000006622">
    <property type="component" value="Chromosome"/>
</dbReference>
<name>F7XNU8_METZD</name>
<evidence type="ECO:0000256" key="5">
    <source>
        <dbReference type="ARBA" id="ARBA00050590"/>
    </source>
</evidence>
<dbReference type="EC" id="7.6.2.8" evidence="7"/>
<evidence type="ECO:0000313" key="11">
    <source>
        <dbReference type="EMBL" id="AEH61305.1"/>
    </source>
</evidence>
<dbReference type="GO" id="GO:0005524">
    <property type="term" value="F:ATP binding"/>
    <property type="evidence" value="ECO:0007669"/>
    <property type="project" value="UniProtKB-KW"/>
</dbReference>
<evidence type="ECO:0000313" key="12">
    <source>
        <dbReference type="Proteomes" id="UP000006622"/>
    </source>
</evidence>
<comment type="similarity">
    <text evidence="1">Belongs to the ABC transporter superfamily.</text>
</comment>
<dbReference type="STRING" id="679901.Mzhil_1466"/>
<keyword evidence="4" id="KW-0067">ATP-binding</keyword>
<dbReference type="GO" id="GO:0015420">
    <property type="term" value="F:ABC-type vitamin B12 transporter activity"/>
    <property type="evidence" value="ECO:0007669"/>
    <property type="project" value="UniProtKB-EC"/>
</dbReference>
<evidence type="ECO:0000259" key="10">
    <source>
        <dbReference type="PROSITE" id="PS50893"/>
    </source>
</evidence>
<sequence length="258" mass="29256">MKEVVLEVTDLDVSRSNTKVVEGATFSIYRGDYVGIIGPNGGGKTTLLLSILGEISSEKGNIKLFGQPSHKFTQWEKVAYIPQNAIDFDHYFPLSVKELVSLGRVRRSNLFRRLNPMDWKKVDEAMDFMGISDLADRRIGQLSGGQKQRAFVAKALVRDPEILFLDEPISGMDFETQEKFYKMLSNLNRQKNMTILVVSHDLTAVFCRMSRVICVNHMVYDSLIEPGTDPNEILQKAYGEHFHFVFHSHTCQGDFNGV</sequence>
<evidence type="ECO:0000256" key="2">
    <source>
        <dbReference type="ARBA" id="ARBA00022448"/>
    </source>
</evidence>
<dbReference type="PANTHER" id="PTHR42734">
    <property type="entry name" value="METAL TRANSPORT SYSTEM ATP-BINDING PROTEIN TM_0124-RELATED"/>
    <property type="match status" value="1"/>
</dbReference>
<dbReference type="RefSeq" id="WP_013898742.1">
    <property type="nucleotide sequence ID" value="NC_015676.1"/>
</dbReference>
<evidence type="ECO:0000256" key="3">
    <source>
        <dbReference type="ARBA" id="ARBA00022741"/>
    </source>
</evidence>
<evidence type="ECO:0000256" key="9">
    <source>
        <dbReference type="ARBA" id="ARBA00077139"/>
    </source>
</evidence>
<dbReference type="InterPro" id="IPR027417">
    <property type="entry name" value="P-loop_NTPase"/>
</dbReference>
<dbReference type="PROSITE" id="PS50893">
    <property type="entry name" value="ABC_TRANSPORTER_2"/>
    <property type="match status" value="1"/>
</dbReference>
<dbReference type="InterPro" id="IPR003439">
    <property type="entry name" value="ABC_transporter-like_ATP-bd"/>
</dbReference>
<dbReference type="AlphaFoldDB" id="F7XNU8"/>
<evidence type="ECO:0000256" key="1">
    <source>
        <dbReference type="ARBA" id="ARBA00005417"/>
    </source>
</evidence>
<evidence type="ECO:0000256" key="7">
    <source>
        <dbReference type="ARBA" id="ARBA00066387"/>
    </source>
</evidence>
<dbReference type="PROSITE" id="PS00211">
    <property type="entry name" value="ABC_TRANSPORTER_1"/>
    <property type="match status" value="1"/>
</dbReference>
<comment type="catalytic activity">
    <reaction evidence="5">
        <text>an R-cob(III)alamin(out) + ATP + H2O = an R-cob(III)alamin(in) + ADP + phosphate + H(+)</text>
        <dbReference type="Rhea" id="RHEA:17873"/>
        <dbReference type="ChEBI" id="CHEBI:15377"/>
        <dbReference type="ChEBI" id="CHEBI:15378"/>
        <dbReference type="ChEBI" id="CHEBI:30616"/>
        <dbReference type="ChEBI" id="CHEBI:43474"/>
        <dbReference type="ChEBI" id="CHEBI:140785"/>
        <dbReference type="ChEBI" id="CHEBI:456216"/>
        <dbReference type="EC" id="7.6.2.8"/>
    </reaction>
</comment>
<dbReference type="Gene3D" id="3.40.50.300">
    <property type="entry name" value="P-loop containing nucleotide triphosphate hydrolases"/>
    <property type="match status" value="1"/>
</dbReference>
<evidence type="ECO:0000256" key="6">
    <source>
        <dbReference type="ARBA" id="ARBA00058960"/>
    </source>
</evidence>
<protein>
    <recommendedName>
        <fullName evidence="8">Cobalamin import ATP-binding protein BtuD</fullName>
        <ecNumber evidence="7">7.6.2.8</ecNumber>
    </recommendedName>
    <alternativeName>
        <fullName evidence="9">Vitamin B12-transporting ATPase</fullName>
    </alternativeName>
</protein>
<dbReference type="FunFam" id="3.40.50.300:FF:000134">
    <property type="entry name" value="Iron-enterobactin ABC transporter ATP-binding protein"/>
    <property type="match status" value="1"/>
</dbReference>
<dbReference type="PANTHER" id="PTHR42734:SF17">
    <property type="entry name" value="METAL TRANSPORT SYSTEM ATP-BINDING PROTEIN TM_0124-RELATED"/>
    <property type="match status" value="1"/>
</dbReference>
<dbReference type="InterPro" id="IPR017871">
    <property type="entry name" value="ABC_transporter-like_CS"/>
</dbReference>
<dbReference type="Pfam" id="PF00005">
    <property type="entry name" value="ABC_tran"/>
    <property type="match status" value="1"/>
</dbReference>
<reference evidence="11 12" key="1">
    <citation type="submission" date="2010-07" db="EMBL/GenBank/DDBJ databases">
        <title>The complete genome of Methanosalsum zhilinae DSM 4017.</title>
        <authorList>
            <consortium name="US DOE Joint Genome Institute (JGI-PGF)"/>
            <person name="Lucas S."/>
            <person name="Copeland A."/>
            <person name="Lapidus A."/>
            <person name="Glavina del Rio T."/>
            <person name="Dalin E."/>
            <person name="Tice H."/>
            <person name="Bruce D."/>
            <person name="Goodwin L."/>
            <person name="Pitluck S."/>
            <person name="Kyrpides N."/>
            <person name="Mavromatis K."/>
            <person name="Ovchinnikova G."/>
            <person name="Daligault H."/>
            <person name="Detter J.C."/>
            <person name="Han C."/>
            <person name="Tapia R."/>
            <person name="Larimer F."/>
            <person name="Land M."/>
            <person name="Hauser L."/>
            <person name="Markowitz V."/>
            <person name="Cheng J.-F."/>
            <person name="Hugenholtz P."/>
            <person name="Woyke T."/>
            <person name="Wu D."/>
            <person name="Spring S."/>
            <person name="Schueler E."/>
            <person name="Brambilla E."/>
            <person name="Klenk H.-P."/>
            <person name="Eisen J.A."/>
        </authorList>
    </citation>
    <scope>NUCLEOTIDE SEQUENCE [LARGE SCALE GENOMIC DNA]</scope>
    <source>
        <strain evidence="12">DSM 4017 / NBRC 107636 / OCM 62 / WeN5</strain>
    </source>
</reference>
<dbReference type="GO" id="GO:0016887">
    <property type="term" value="F:ATP hydrolysis activity"/>
    <property type="evidence" value="ECO:0007669"/>
    <property type="project" value="InterPro"/>
</dbReference>
<organism evidence="11 12">
    <name type="scientific">Methanosalsum zhilinae (strain DSM 4017 / NBRC 107636 / OCM 62 / WeN5)</name>
    <name type="common">Methanohalophilus zhilinae</name>
    <dbReference type="NCBI Taxonomy" id="679901"/>
    <lineage>
        <taxon>Archaea</taxon>
        <taxon>Methanobacteriati</taxon>
        <taxon>Methanobacteriota</taxon>
        <taxon>Stenosarchaea group</taxon>
        <taxon>Methanomicrobia</taxon>
        <taxon>Methanosarcinales</taxon>
        <taxon>Methanosarcinaceae</taxon>
        <taxon>Methanosalsum</taxon>
    </lineage>
</organism>
<dbReference type="EMBL" id="CP002101">
    <property type="protein sequence ID" value="AEH61305.1"/>
    <property type="molecule type" value="Genomic_DNA"/>
</dbReference>
<dbReference type="SUPFAM" id="SSF52540">
    <property type="entry name" value="P-loop containing nucleoside triphosphate hydrolases"/>
    <property type="match status" value="1"/>
</dbReference>
<dbReference type="HOGENOM" id="CLU_000604_1_11_2"/>
<dbReference type="CDD" id="cd03235">
    <property type="entry name" value="ABC_Metallic_Cations"/>
    <property type="match status" value="1"/>
</dbReference>
<dbReference type="SMART" id="SM00382">
    <property type="entry name" value="AAA"/>
    <property type="match status" value="1"/>
</dbReference>
<evidence type="ECO:0000256" key="4">
    <source>
        <dbReference type="ARBA" id="ARBA00022840"/>
    </source>
</evidence>
<dbReference type="GeneID" id="10823103"/>
<keyword evidence="12" id="KW-1185">Reference proteome</keyword>
<accession>F7XNU8</accession>
<evidence type="ECO:0000256" key="8">
    <source>
        <dbReference type="ARBA" id="ARBA00073649"/>
    </source>
</evidence>
<keyword evidence="2" id="KW-0813">Transport</keyword>
<dbReference type="InterPro" id="IPR050153">
    <property type="entry name" value="Metal_Ion_Import_ABC"/>
</dbReference>
<comment type="function">
    <text evidence="6">Required for corrinoid utilization. Probably part of the ABC transporter complex BtuCDF involved in cobalamin (vitamin B12) import. Probably responsible for energy coupling to the transport system.</text>
</comment>
<dbReference type="InterPro" id="IPR003593">
    <property type="entry name" value="AAA+_ATPase"/>
</dbReference>
<dbReference type="OrthoDB" id="10909at2157"/>
<proteinExistence type="inferred from homology"/>